<dbReference type="SUPFAM" id="SSF53448">
    <property type="entry name" value="Nucleotide-diphospho-sugar transferases"/>
    <property type="match status" value="1"/>
</dbReference>
<dbReference type="OrthoDB" id="9815829at2"/>
<comment type="caution">
    <text evidence="2">The sequence shown here is derived from an EMBL/GenBank/DDBJ whole genome shotgun (WGS) entry which is preliminary data.</text>
</comment>
<dbReference type="AlphaFoldDB" id="A0A841K5Z5"/>
<organism evidence="2 3">
    <name type="scientific">Silvibacterium bohemicum</name>
    <dbReference type="NCBI Taxonomy" id="1577686"/>
    <lineage>
        <taxon>Bacteria</taxon>
        <taxon>Pseudomonadati</taxon>
        <taxon>Acidobacteriota</taxon>
        <taxon>Terriglobia</taxon>
        <taxon>Terriglobales</taxon>
        <taxon>Acidobacteriaceae</taxon>
        <taxon>Silvibacterium</taxon>
    </lineage>
</organism>
<evidence type="ECO:0000313" key="2">
    <source>
        <dbReference type="EMBL" id="MBB6145684.1"/>
    </source>
</evidence>
<dbReference type="CDD" id="cd00761">
    <property type="entry name" value="Glyco_tranf_GTA_type"/>
    <property type="match status" value="1"/>
</dbReference>
<proteinExistence type="predicted"/>
<dbReference type="InterPro" id="IPR029044">
    <property type="entry name" value="Nucleotide-diphossugar_trans"/>
</dbReference>
<name>A0A841K5Z5_9BACT</name>
<gene>
    <name evidence="2" type="ORF">HNQ77_003645</name>
</gene>
<evidence type="ECO:0000313" key="3">
    <source>
        <dbReference type="Proteomes" id="UP000538666"/>
    </source>
</evidence>
<dbReference type="EMBL" id="JACHEK010000007">
    <property type="protein sequence ID" value="MBB6145684.1"/>
    <property type="molecule type" value="Genomic_DNA"/>
</dbReference>
<dbReference type="PANTHER" id="PTHR22916:SF3">
    <property type="entry name" value="UDP-GLCNAC:BETAGAL BETA-1,3-N-ACETYLGLUCOSAMINYLTRANSFERASE-LIKE PROTEIN 1"/>
    <property type="match status" value="1"/>
</dbReference>
<dbReference type="PANTHER" id="PTHR22916">
    <property type="entry name" value="GLYCOSYLTRANSFERASE"/>
    <property type="match status" value="1"/>
</dbReference>
<dbReference type="GO" id="GO:0016758">
    <property type="term" value="F:hexosyltransferase activity"/>
    <property type="evidence" value="ECO:0007669"/>
    <property type="project" value="UniProtKB-ARBA"/>
</dbReference>
<dbReference type="RefSeq" id="WP_050060722.1">
    <property type="nucleotide sequence ID" value="NZ_JACHEK010000007.1"/>
</dbReference>
<keyword evidence="2" id="KW-0808">Transferase</keyword>
<feature type="domain" description="Glycosyltransferase 2-like" evidence="1">
    <location>
        <begin position="12"/>
        <end position="172"/>
    </location>
</feature>
<dbReference type="Gene3D" id="3.90.550.10">
    <property type="entry name" value="Spore Coat Polysaccharide Biosynthesis Protein SpsA, Chain A"/>
    <property type="match status" value="1"/>
</dbReference>
<protein>
    <submittedName>
        <fullName evidence="2">Glycosyltransferase involved in cell wall biosynthesis</fullName>
    </submittedName>
</protein>
<keyword evidence="3" id="KW-1185">Reference proteome</keyword>
<dbReference type="Pfam" id="PF00535">
    <property type="entry name" value="Glycos_transf_2"/>
    <property type="match status" value="1"/>
</dbReference>
<accession>A0A841K5Z5</accession>
<evidence type="ECO:0000259" key="1">
    <source>
        <dbReference type="Pfam" id="PF00535"/>
    </source>
</evidence>
<sequence>MTITPFDSPLLTIAIPTYNRSRYLVRLLNSLMPQLAEESRVELLVSDNASSDGTPVAVEEYRSRGLSIRSIRNETNIGPDANFEQCFAQASGKYVWIMGDDDVVLLGGIATVLDLLSEGERSGEYDIVHLHGKEISFEDTLPAIHRQPKFEVIYDARTFALKTHVFLTFITANIINRQRVLSLPHRPFSELTGTYLGQLSWTYTAVRYLRKGAYLREPIIAAGGDNRGGLSLFTIFGVNLKRITEEWLVEPALVRVILNGTLQVFFPPWALQTKLGLSRYEGEQLDTLLHSLFPNNLRLYFFVYPVLRLPNGPARLWLLLCRVINRLDRAIGNPLLR</sequence>
<dbReference type="InterPro" id="IPR001173">
    <property type="entry name" value="Glyco_trans_2-like"/>
</dbReference>
<dbReference type="Proteomes" id="UP000538666">
    <property type="component" value="Unassembled WGS sequence"/>
</dbReference>
<reference evidence="2 3" key="1">
    <citation type="submission" date="2020-08" db="EMBL/GenBank/DDBJ databases">
        <title>Genomic Encyclopedia of Type Strains, Phase IV (KMG-IV): sequencing the most valuable type-strain genomes for metagenomic binning, comparative biology and taxonomic classification.</title>
        <authorList>
            <person name="Goeker M."/>
        </authorList>
    </citation>
    <scope>NUCLEOTIDE SEQUENCE [LARGE SCALE GENOMIC DNA]</scope>
    <source>
        <strain evidence="2 3">DSM 103733</strain>
    </source>
</reference>